<keyword evidence="3" id="KW-1185">Reference proteome</keyword>
<proteinExistence type="predicted"/>
<dbReference type="Proteomes" id="UP000325081">
    <property type="component" value="Unassembled WGS sequence"/>
</dbReference>
<comment type="caution">
    <text evidence="2">The sequence shown here is derived from an EMBL/GenBank/DDBJ whole genome shotgun (WGS) entry which is preliminary data.</text>
</comment>
<protein>
    <submittedName>
        <fullName evidence="2">Sodium Bile acid symporter family</fullName>
    </submittedName>
</protein>
<feature type="region of interest" description="Disordered" evidence="1">
    <location>
        <begin position="133"/>
        <end position="210"/>
    </location>
</feature>
<sequence>MQKERKNLYNSISTSASASPTIPTAALISTSLYHFQPPPSSISAVYLESSNYLDHSNAQYPSPPDLLHWHSHPTPPITIQPRRLRHSRLLQRPPLRRRPLHPPKTALYSLPSPIKAAAGNCICSSARHLQNSGYFSDQRRPQPSPSSQIRLKIKTPAAVKITAEPSDLEGLEAKNRPPTKKPLTPSSSGNTNSARTHQQHRKSKLKSKIENKIDEHEIETKIVRMWSTGEVFPWLRKIRRLIGANGGDCVETE</sequence>
<organism evidence="2 3">
    <name type="scientific">Striga asiatica</name>
    <name type="common">Asiatic witchweed</name>
    <name type="synonym">Buchnera asiatica</name>
    <dbReference type="NCBI Taxonomy" id="4170"/>
    <lineage>
        <taxon>Eukaryota</taxon>
        <taxon>Viridiplantae</taxon>
        <taxon>Streptophyta</taxon>
        <taxon>Embryophyta</taxon>
        <taxon>Tracheophyta</taxon>
        <taxon>Spermatophyta</taxon>
        <taxon>Magnoliopsida</taxon>
        <taxon>eudicotyledons</taxon>
        <taxon>Gunneridae</taxon>
        <taxon>Pentapetalae</taxon>
        <taxon>asterids</taxon>
        <taxon>lamiids</taxon>
        <taxon>Lamiales</taxon>
        <taxon>Orobanchaceae</taxon>
        <taxon>Buchnereae</taxon>
        <taxon>Striga</taxon>
    </lineage>
</organism>
<dbReference type="EMBL" id="BKCP01005516">
    <property type="protein sequence ID" value="GER38565.1"/>
    <property type="molecule type" value="Genomic_DNA"/>
</dbReference>
<evidence type="ECO:0000256" key="1">
    <source>
        <dbReference type="SAM" id="MobiDB-lite"/>
    </source>
</evidence>
<evidence type="ECO:0000313" key="2">
    <source>
        <dbReference type="EMBL" id="GER38565.1"/>
    </source>
</evidence>
<feature type="compositionally biased region" description="Basic residues" evidence="1">
    <location>
        <begin position="197"/>
        <end position="206"/>
    </location>
</feature>
<name>A0A5A7Q0A6_STRAF</name>
<accession>A0A5A7Q0A6</accession>
<gene>
    <name evidence="2" type="ORF">STAS_15085</name>
</gene>
<reference evidence="3" key="1">
    <citation type="journal article" date="2019" name="Curr. Biol.">
        <title>Genome Sequence of Striga asiatica Provides Insight into the Evolution of Plant Parasitism.</title>
        <authorList>
            <person name="Yoshida S."/>
            <person name="Kim S."/>
            <person name="Wafula E.K."/>
            <person name="Tanskanen J."/>
            <person name="Kim Y.M."/>
            <person name="Honaas L."/>
            <person name="Yang Z."/>
            <person name="Spallek T."/>
            <person name="Conn C.E."/>
            <person name="Ichihashi Y."/>
            <person name="Cheong K."/>
            <person name="Cui S."/>
            <person name="Der J.P."/>
            <person name="Gundlach H."/>
            <person name="Jiao Y."/>
            <person name="Hori C."/>
            <person name="Ishida J.K."/>
            <person name="Kasahara H."/>
            <person name="Kiba T."/>
            <person name="Kim M.S."/>
            <person name="Koo N."/>
            <person name="Laohavisit A."/>
            <person name="Lee Y.H."/>
            <person name="Lumba S."/>
            <person name="McCourt P."/>
            <person name="Mortimer J.C."/>
            <person name="Mutuku J.M."/>
            <person name="Nomura T."/>
            <person name="Sasaki-Sekimoto Y."/>
            <person name="Seto Y."/>
            <person name="Wang Y."/>
            <person name="Wakatake T."/>
            <person name="Sakakibara H."/>
            <person name="Demura T."/>
            <person name="Yamaguchi S."/>
            <person name="Yoneyama K."/>
            <person name="Manabe R.I."/>
            <person name="Nelson D.C."/>
            <person name="Schulman A.H."/>
            <person name="Timko M.P."/>
            <person name="dePamphilis C.W."/>
            <person name="Choi D."/>
            <person name="Shirasu K."/>
        </authorList>
    </citation>
    <scope>NUCLEOTIDE SEQUENCE [LARGE SCALE GENOMIC DNA]</scope>
    <source>
        <strain evidence="3">cv. UVA1</strain>
    </source>
</reference>
<dbReference type="AlphaFoldDB" id="A0A5A7Q0A6"/>
<evidence type="ECO:0000313" key="3">
    <source>
        <dbReference type="Proteomes" id="UP000325081"/>
    </source>
</evidence>